<dbReference type="Pfam" id="PF03468">
    <property type="entry name" value="XS"/>
    <property type="match status" value="1"/>
</dbReference>
<organism evidence="4 5">
    <name type="scientific">Tagetes erecta</name>
    <name type="common">African marigold</name>
    <dbReference type="NCBI Taxonomy" id="13708"/>
    <lineage>
        <taxon>Eukaryota</taxon>
        <taxon>Viridiplantae</taxon>
        <taxon>Streptophyta</taxon>
        <taxon>Embryophyta</taxon>
        <taxon>Tracheophyta</taxon>
        <taxon>Spermatophyta</taxon>
        <taxon>Magnoliopsida</taxon>
        <taxon>eudicotyledons</taxon>
        <taxon>Gunneridae</taxon>
        <taxon>Pentapetalae</taxon>
        <taxon>asterids</taxon>
        <taxon>campanulids</taxon>
        <taxon>Asterales</taxon>
        <taxon>Asteraceae</taxon>
        <taxon>Asteroideae</taxon>
        <taxon>Heliantheae alliance</taxon>
        <taxon>Tageteae</taxon>
        <taxon>Tagetes</taxon>
    </lineage>
</organism>
<name>A0AAD8KD97_TARER</name>
<sequence length="604" mass="70889">MSQGVRDALNFDPKFEEYRHKYHNELREGWFKVRISENSLKCPFCLDGGDYSYSELLKHAVWFVRESKCASYKGKGKHMGLIDYLERDFHAKIKCSDEDLIVWPWMVVVANIPIEHENDGGKKLKDDWIKEGYKPIEVHLLLNSQSRSLLAVVEFGKTWDGFFHVMKLMKAFEVNNHGRKDWFDSETCKDDELYAWIATDEDYNYYGLVGDYLRKNGALKTVADVQKQDESVILGMKTMIEEMDKRNEEMNGKISNTDIQLKTVMEQKEVMTENFKRDMQVMEKETKEQLKMITAEHERTKWLLEDREKGLRAHENLNETEKRKLDEEKSRPLNFLRYKRMKAKTQNNTDERVVKLAEDQKRELEKLRQKIIQLQKKLDEKQSLDLMMKQMKGALEVMIHLTDERLEAKNKIQSIKNDVKEKELKLIDLQALSSALMVKERKSNDELVNARKELISGLSENTSRADVVVRRMGELDETPFTVAAKKHCSGKVGHRDAIKLASLWENHLRDSSWNPFKVVTVEGKIEEILDEEDDKITSLKDEYEQDVYDAVITALKELNEYNPSGRHPVPELWNKVEERRATLKEGVEVLVNEWKTYKATPRKR</sequence>
<proteinExistence type="predicted"/>
<feature type="coiled-coil region" evidence="1">
    <location>
        <begin position="240"/>
        <end position="285"/>
    </location>
</feature>
<accession>A0AAD8KD97</accession>
<evidence type="ECO:0000313" key="4">
    <source>
        <dbReference type="EMBL" id="KAK1420815.1"/>
    </source>
</evidence>
<evidence type="ECO:0000259" key="3">
    <source>
        <dbReference type="Pfam" id="PF03469"/>
    </source>
</evidence>
<dbReference type="InterPro" id="IPR005379">
    <property type="entry name" value="FDM1-5/IDN2_XH"/>
</dbReference>
<feature type="domain" description="XS" evidence="2">
    <location>
        <begin position="98"/>
        <end position="204"/>
    </location>
</feature>
<keyword evidence="5" id="KW-1185">Reference proteome</keyword>
<dbReference type="GO" id="GO:0080188">
    <property type="term" value="P:gene silencing by siRNA-directed DNA methylation"/>
    <property type="evidence" value="ECO:0007669"/>
    <property type="project" value="InterPro"/>
</dbReference>
<comment type="caution">
    <text evidence="4">The sequence shown here is derived from an EMBL/GenBank/DDBJ whole genome shotgun (WGS) entry which is preliminary data.</text>
</comment>
<dbReference type="InterPro" id="IPR005380">
    <property type="entry name" value="XS_domain"/>
</dbReference>
<dbReference type="Pfam" id="PF03469">
    <property type="entry name" value="XH"/>
    <property type="match status" value="1"/>
</dbReference>
<evidence type="ECO:0000256" key="1">
    <source>
        <dbReference type="SAM" id="Coils"/>
    </source>
</evidence>
<feature type="domain" description="Factor of DNA methylation 1-5/IDN2" evidence="3">
    <location>
        <begin position="470"/>
        <end position="598"/>
    </location>
</feature>
<dbReference type="InterPro" id="IPR038588">
    <property type="entry name" value="XS_domain_sf"/>
</dbReference>
<evidence type="ECO:0000313" key="5">
    <source>
        <dbReference type="Proteomes" id="UP001229421"/>
    </source>
</evidence>
<dbReference type="Gene3D" id="3.30.70.2890">
    <property type="entry name" value="XS domain"/>
    <property type="match status" value="1"/>
</dbReference>
<dbReference type="AlphaFoldDB" id="A0AAD8KD97"/>
<feature type="coiled-coil region" evidence="1">
    <location>
        <begin position="311"/>
        <end position="432"/>
    </location>
</feature>
<keyword evidence="1" id="KW-0175">Coiled coil</keyword>
<protein>
    <submittedName>
        <fullName evidence="4">Uncharacterized protein</fullName>
    </submittedName>
</protein>
<dbReference type="PANTHER" id="PTHR21596">
    <property type="entry name" value="RIBONUCLEASE P SUBUNIT P38"/>
    <property type="match status" value="1"/>
</dbReference>
<gene>
    <name evidence="4" type="ORF">QVD17_22694</name>
</gene>
<dbReference type="PANTHER" id="PTHR21596:SF23">
    <property type="entry name" value="FACTOR OF DNA METHYLATION 4"/>
    <property type="match status" value="1"/>
</dbReference>
<reference evidence="4" key="1">
    <citation type="journal article" date="2023" name="bioRxiv">
        <title>Improved chromosome-level genome assembly for marigold (Tagetes erecta).</title>
        <authorList>
            <person name="Jiang F."/>
            <person name="Yuan L."/>
            <person name="Wang S."/>
            <person name="Wang H."/>
            <person name="Xu D."/>
            <person name="Wang A."/>
            <person name="Fan W."/>
        </authorList>
    </citation>
    <scope>NUCLEOTIDE SEQUENCE</scope>
    <source>
        <strain evidence="4">WSJ</strain>
        <tissue evidence="4">Leaf</tissue>
    </source>
</reference>
<dbReference type="Proteomes" id="UP001229421">
    <property type="component" value="Unassembled WGS sequence"/>
</dbReference>
<dbReference type="EMBL" id="JAUHHV010000006">
    <property type="protein sequence ID" value="KAK1420815.1"/>
    <property type="molecule type" value="Genomic_DNA"/>
</dbReference>
<evidence type="ECO:0000259" key="2">
    <source>
        <dbReference type="Pfam" id="PF03468"/>
    </source>
</evidence>
<dbReference type="InterPro" id="IPR045177">
    <property type="entry name" value="FDM1-5/IDN2"/>
</dbReference>